<dbReference type="Proteomes" id="UP000821865">
    <property type="component" value="Chromosome 6"/>
</dbReference>
<gene>
    <name evidence="1" type="ORF">HPB49_023903</name>
</gene>
<name>A0ACB8CNA7_DERSI</name>
<organism evidence="1 2">
    <name type="scientific">Dermacentor silvarum</name>
    <name type="common">Tick</name>
    <dbReference type="NCBI Taxonomy" id="543639"/>
    <lineage>
        <taxon>Eukaryota</taxon>
        <taxon>Metazoa</taxon>
        <taxon>Ecdysozoa</taxon>
        <taxon>Arthropoda</taxon>
        <taxon>Chelicerata</taxon>
        <taxon>Arachnida</taxon>
        <taxon>Acari</taxon>
        <taxon>Parasitiformes</taxon>
        <taxon>Ixodida</taxon>
        <taxon>Ixodoidea</taxon>
        <taxon>Ixodidae</taxon>
        <taxon>Rhipicephalinae</taxon>
        <taxon>Dermacentor</taxon>
    </lineage>
</organism>
<dbReference type="EMBL" id="CM023475">
    <property type="protein sequence ID" value="KAH7946372.1"/>
    <property type="molecule type" value="Genomic_DNA"/>
</dbReference>
<evidence type="ECO:0000313" key="2">
    <source>
        <dbReference type="Proteomes" id="UP000821865"/>
    </source>
</evidence>
<reference evidence="1" key="1">
    <citation type="submission" date="2020-05" db="EMBL/GenBank/DDBJ databases">
        <title>Large-scale comparative analyses of tick genomes elucidate their genetic diversity and vector capacities.</title>
        <authorList>
            <person name="Jia N."/>
            <person name="Wang J."/>
            <person name="Shi W."/>
            <person name="Du L."/>
            <person name="Sun Y."/>
            <person name="Zhan W."/>
            <person name="Jiang J."/>
            <person name="Wang Q."/>
            <person name="Zhang B."/>
            <person name="Ji P."/>
            <person name="Sakyi L.B."/>
            <person name="Cui X."/>
            <person name="Yuan T."/>
            <person name="Jiang B."/>
            <person name="Yang W."/>
            <person name="Lam T.T.-Y."/>
            <person name="Chang Q."/>
            <person name="Ding S."/>
            <person name="Wang X."/>
            <person name="Zhu J."/>
            <person name="Ruan X."/>
            <person name="Zhao L."/>
            <person name="Wei J."/>
            <person name="Que T."/>
            <person name="Du C."/>
            <person name="Cheng J."/>
            <person name="Dai P."/>
            <person name="Han X."/>
            <person name="Huang E."/>
            <person name="Gao Y."/>
            <person name="Liu J."/>
            <person name="Shao H."/>
            <person name="Ye R."/>
            <person name="Li L."/>
            <person name="Wei W."/>
            <person name="Wang X."/>
            <person name="Wang C."/>
            <person name="Yang T."/>
            <person name="Huo Q."/>
            <person name="Li W."/>
            <person name="Guo W."/>
            <person name="Chen H."/>
            <person name="Zhou L."/>
            <person name="Ni X."/>
            <person name="Tian J."/>
            <person name="Zhou Y."/>
            <person name="Sheng Y."/>
            <person name="Liu T."/>
            <person name="Pan Y."/>
            <person name="Xia L."/>
            <person name="Li J."/>
            <person name="Zhao F."/>
            <person name="Cao W."/>
        </authorList>
    </citation>
    <scope>NUCLEOTIDE SEQUENCE</scope>
    <source>
        <strain evidence="1">Dsil-2018</strain>
    </source>
</reference>
<sequence length="799" mass="86246">MAAFSPHYSFSVSNALEFLLVKSQPEPKKKKYIALTCRRGSRVFARCFTRSHDRRSSDSNHAGSDLSASSPSAVRFQRRALKVNPPLCWSRRTGRPSHLASVRGTSGPKHGGGASTGYRSTQPGTRLLAPRMVMGGAVRQPRSIQPLLARPAPLRAGIVQPNAVALQTGVIPGAVVFKTEDGQLQVVNVHPSSVQPVQPVSPGPVGSRGQFRVPAPPGPAPVQQPQRLVQQIPARYTTAAANIRNRPPGVALTSAGIVCVSQAQVMTPPQSLGVKIVPAPTVSSVTQQLAIQTAPMTVGGHDAASVVPQMSPDTAKKKCRNFFSTLIRLASDQPENTAANVKRLIQGLVDDTMQPEEFTTKLEKELSSNPQPCLIPFLRKSLPLLRHAMLTNELSIDGIRPPPRSALCIPTHSPPIARSLQKTAAARALLPRTAAAQLQMIPQSALAAAQMAGPVDLQGLLIQQQRLTASVRAAPGGIVAPGGGKSLLLARPPNFVAALPPTTGGVLPFKVPAPVSTAPQPKGPLSASTGSIGGGGGASTAKEKRSAGPALIDEDINDVATMGGVNVAEESQTILSTGTGDDGSEVQARSCKDENFLFTAALHKRISALAAVHGIDEVPDDVVALVSHATQERLKTFIEKLSVIAEHRQENARSDPRCEVTQDVRQQLRFLEELERAEKRRHEEEEREMLLRAARSRLRAEDPEHLKLKQRARDMQRAEMEEARQREANVTALLAIGNRKRPMPVATPGAVPGKQPTPYITHVYRPRLKRVSTRDVLFLMEQERNKFHREFIYKAYMKF</sequence>
<proteinExistence type="predicted"/>
<protein>
    <submittedName>
        <fullName evidence="1">Uncharacterized protein</fullName>
    </submittedName>
</protein>
<keyword evidence="2" id="KW-1185">Reference proteome</keyword>
<accession>A0ACB8CNA7</accession>
<evidence type="ECO:0000313" key="1">
    <source>
        <dbReference type="EMBL" id="KAH7946372.1"/>
    </source>
</evidence>
<comment type="caution">
    <text evidence="1">The sequence shown here is derived from an EMBL/GenBank/DDBJ whole genome shotgun (WGS) entry which is preliminary data.</text>
</comment>